<dbReference type="EMBL" id="CAKJTG010000004">
    <property type="protein sequence ID" value="CAG9607267.1"/>
    <property type="molecule type" value="Genomic_DNA"/>
</dbReference>
<keyword evidence="1" id="KW-0472">Membrane</keyword>
<keyword evidence="1" id="KW-0812">Transmembrane</keyword>
<dbReference type="Proteomes" id="UP000789845">
    <property type="component" value="Unassembled WGS sequence"/>
</dbReference>
<keyword evidence="1" id="KW-1133">Transmembrane helix</keyword>
<sequence>MHKRSKALGDCPLALYCVYALVGMGTVPQYVNALV</sequence>
<accession>A0A9C7G823</accession>
<organism evidence="2 3">
    <name type="scientific">Pseudoneobacillus rhizosphaerae</name>
    <dbReference type="NCBI Taxonomy" id="2880968"/>
    <lineage>
        <taxon>Bacteria</taxon>
        <taxon>Bacillati</taxon>
        <taxon>Bacillota</taxon>
        <taxon>Bacilli</taxon>
        <taxon>Bacillales</taxon>
        <taxon>Bacillaceae</taxon>
        <taxon>Pseudoneobacillus</taxon>
    </lineage>
</organism>
<feature type="transmembrane region" description="Helical" evidence="1">
    <location>
        <begin position="12"/>
        <end position="31"/>
    </location>
</feature>
<evidence type="ECO:0000313" key="3">
    <source>
        <dbReference type="Proteomes" id="UP000789845"/>
    </source>
</evidence>
<protein>
    <submittedName>
        <fullName evidence="2">Uncharacterized protein</fullName>
    </submittedName>
</protein>
<comment type="caution">
    <text evidence="2">The sequence shown here is derived from an EMBL/GenBank/DDBJ whole genome shotgun (WGS) entry which is preliminary data.</text>
</comment>
<proteinExistence type="predicted"/>
<dbReference type="AlphaFoldDB" id="A0A9C7G823"/>
<reference evidence="2" key="1">
    <citation type="submission" date="2021-10" db="EMBL/GenBank/DDBJ databases">
        <authorList>
            <person name="Criscuolo A."/>
        </authorList>
    </citation>
    <scope>NUCLEOTIDE SEQUENCE</scope>
    <source>
        <strain evidence="2">CIP111885</strain>
    </source>
</reference>
<evidence type="ECO:0000256" key="1">
    <source>
        <dbReference type="SAM" id="Phobius"/>
    </source>
</evidence>
<keyword evidence="3" id="KW-1185">Reference proteome</keyword>
<name>A0A9C7G823_9BACI</name>
<evidence type="ECO:0000313" key="2">
    <source>
        <dbReference type="EMBL" id="CAG9607267.1"/>
    </source>
</evidence>
<gene>
    <name evidence="2" type="ORF">NEOCIP111885_00957</name>
</gene>